<name>A0A1F7IB73_9BACT</name>
<keyword evidence="1" id="KW-0812">Transmembrane</keyword>
<keyword evidence="1" id="KW-1133">Transmembrane helix</keyword>
<organism evidence="2 3">
    <name type="scientific">Candidatus Roizmanbacteria bacterium RIFCSPLOWO2_01_FULL_37_12</name>
    <dbReference type="NCBI Taxonomy" id="1802056"/>
    <lineage>
        <taxon>Bacteria</taxon>
        <taxon>Candidatus Roizmaniibacteriota</taxon>
    </lineage>
</organism>
<dbReference type="Proteomes" id="UP000177698">
    <property type="component" value="Unassembled WGS sequence"/>
</dbReference>
<feature type="transmembrane region" description="Helical" evidence="1">
    <location>
        <begin position="24"/>
        <end position="50"/>
    </location>
</feature>
<evidence type="ECO:0000313" key="3">
    <source>
        <dbReference type="Proteomes" id="UP000177698"/>
    </source>
</evidence>
<proteinExistence type="predicted"/>
<evidence type="ECO:0000256" key="1">
    <source>
        <dbReference type="SAM" id="Phobius"/>
    </source>
</evidence>
<keyword evidence="1" id="KW-0472">Membrane</keyword>
<accession>A0A1F7IB73</accession>
<evidence type="ECO:0000313" key="2">
    <source>
        <dbReference type="EMBL" id="OGK40604.1"/>
    </source>
</evidence>
<comment type="caution">
    <text evidence="2">The sequence shown here is derived from an EMBL/GenBank/DDBJ whole genome shotgun (WGS) entry which is preliminary data.</text>
</comment>
<gene>
    <name evidence="2" type="ORF">A2954_00295</name>
</gene>
<dbReference type="EMBL" id="MGAG01000023">
    <property type="protein sequence ID" value="OGK40604.1"/>
    <property type="molecule type" value="Genomic_DNA"/>
</dbReference>
<sequence>MTVSTKEIPTEIKEKTRFDKLREFFKWVSIGFLGFGALFGVPVMVAGSMIDLGILDPLAKETVDAWNRNVEKFKSKLNGKKASGNVNNSRVLTPA</sequence>
<dbReference type="AlphaFoldDB" id="A0A1F7IB73"/>
<protein>
    <submittedName>
        <fullName evidence="2">Uncharacterized protein</fullName>
    </submittedName>
</protein>
<reference evidence="2 3" key="1">
    <citation type="journal article" date="2016" name="Nat. Commun.">
        <title>Thousands of microbial genomes shed light on interconnected biogeochemical processes in an aquifer system.</title>
        <authorList>
            <person name="Anantharaman K."/>
            <person name="Brown C.T."/>
            <person name="Hug L.A."/>
            <person name="Sharon I."/>
            <person name="Castelle C.J."/>
            <person name="Probst A.J."/>
            <person name="Thomas B.C."/>
            <person name="Singh A."/>
            <person name="Wilkins M.J."/>
            <person name="Karaoz U."/>
            <person name="Brodie E.L."/>
            <person name="Williams K.H."/>
            <person name="Hubbard S.S."/>
            <person name="Banfield J.F."/>
        </authorList>
    </citation>
    <scope>NUCLEOTIDE SEQUENCE [LARGE SCALE GENOMIC DNA]</scope>
</reference>